<protein>
    <recommendedName>
        <fullName evidence="4">Core-binding (CB) domain-containing protein</fullName>
    </recommendedName>
</protein>
<comment type="caution">
    <text evidence="2">The sequence shown here is derived from an EMBL/GenBank/DDBJ whole genome shotgun (WGS) entry which is preliminary data.</text>
</comment>
<accession>A0ABU6P5I2</accession>
<organism evidence="2 3">
    <name type="scientific">Metabacillus fastidiosus</name>
    <dbReference type="NCBI Taxonomy" id="1458"/>
    <lineage>
        <taxon>Bacteria</taxon>
        <taxon>Bacillati</taxon>
        <taxon>Bacillota</taxon>
        <taxon>Bacilli</taxon>
        <taxon>Bacillales</taxon>
        <taxon>Bacillaceae</taxon>
        <taxon>Metabacillus</taxon>
    </lineage>
</organism>
<evidence type="ECO:0008006" key="4">
    <source>
        <dbReference type="Google" id="ProtNLM"/>
    </source>
</evidence>
<evidence type="ECO:0000313" key="2">
    <source>
        <dbReference type="EMBL" id="MED4403937.1"/>
    </source>
</evidence>
<name>A0ABU6P5I2_9BACI</name>
<dbReference type="RefSeq" id="WP_328015917.1">
    <property type="nucleotide sequence ID" value="NZ_JARTFS010000020.1"/>
</dbReference>
<gene>
    <name evidence="2" type="ORF">P9271_21795</name>
</gene>
<evidence type="ECO:0000256" key="1">
    <source>
        <dbReference type="ARBA" id="ARBA00023125"/>
    </source>
</evidence>
<dbReference type="EMBL" id="JARTFS010000020">
    <property type="protein sequence ID" value="MED4403937.1"/>
    <property type="molecule type" value="Genomic_DNA"/>
</dbReference>
<dbReference type="InterPro" id="IPR010998">
    <property type="entry name" value="Integrase_recombinase_N"/>
</dbReference>
<sequence length="92" mass="10859">MAKNDYTFSIGKLLSLNDVKGFQSYLQEKLKDTPVLSRFSFVRYKEHLIKEDYAVSTINKKINSLKVYSDFLTTKKAVNEPFIQLRKDRIKY</sequence>
<evidence type="ECO:0000313" key="3">
    <source>
        <dbReference type="Proteomes" id="UP001342826"/>
    </source>
</evidence>
<keyword evidence="1" id="KW-0238">DNA-binding</keyword>
<proteinExistence type="predicted"/>
<dbReference type="Gene3D" id="1.10.150.130">
    <property type="match status" value="1"/>
</dbReference>
<reference evidence="2 3" key="1">
    <citation type="submission" date="2023-03" db="EMBL/GenBank/DDBJ databases">
        <title>Bacillus Genome Sequencing.</title>
        <authorList>
            <person name="Dunlap C."/>
        </authorList>
    </citation>
    <scope>NUCLEOTIDE SEQUENCE [LARGE SCALE GENOMIC DNA]</scope>
    <source>
        <strain evidence="2 3">NRS-1717</strain>
    </source>
</reference>
<keyword evidence="3" id="KW-1185">Reference proteome</keyword>
<dbReference type="Proteomes" id="UP001342826">
    <property type="component" value="Unassembled WGS sequence"/>
</dbReference>